<feature type="domain" description="Aminoglycoside phosphotransferase" evidence="1">
    <location>
        <begin position="175"/>
        <end position="253"/>
    </location>
</feature>
<evidence type="ECO:0000313" key="3">
    <source>
        <dbReference type="Proteomes" id="UP000799424"/>
    </source>
</evidence>
<dbReference type="InterPro" id="IPR051678">
    <property type="entry name" value="AGP_Transferase"/>
</dbReference>
<organism evidence="2 3">
    <name type="scientific">Ophiobolus disseminans</name>
    <dbReference type="NCBI Taxonomy" id="1469910"/>
    <lineage>
        <taxon>Eukaryota</taxon>
        <taxon>Fungi</taxon>
        <taxon>Dikarya</taxon>
        <taxon>Ascomycota</taxon>
        <taxon>Pezizomycotina</taxon>
        <taxon>Dothideomycetes</taxon>
        <taxon>Pleosporomycetidae</taxon>
        <taxon>Pleosporales</taxon>
        <taxon>Pleosporineae</taxon>
        <taxon>Phaeosphaeriaceae</taxon>
        <taxon>Ophiobolus</taxon>
    </lineage>
</organism>
<dbReference type="SUPFAM" id="SSF56112">
    <property type="entry name" value="Protein kinase-like (PK-like)"/>
    <property type="match status" value="1"/>
</dbReference>
<dbReference type="AlphaFoldDB" id="A0A6A6ZJE6"/>
<dbReference type="PANTHER" id="PTHR21310">
    <property type="entry name" value="AMINOGLYCOSIDE PHOSPHOTRANSFERASE-RELATED-RELATED"/>
    <property type="match status" value="1"/>
</dbReference>
<dbReference type="Pfam" id="PF01636">
    <property type="entry name" value="APH"/>
    <property type="match status" value="1"/>
</dbReference>
<dbReference type="InterPro" id="IPR011009">
    <property type="entry name" value="Kinase-like_dom_sf"/>
</dbReference>
<keyword evidence="3" id="KW-1185">Reference proteome</keyword>
<dbReference type="OrthoDB" id="5404599at2759"/>
<gene>
    <name evidence="2" type="ORF">CC86DRAFT_398073</name>
</gene>
<reference evidence="2" key="1">
    <citation type="journal article" date="2020" name="Stud. Mycol.">
        <title>101 Dothideomycetes genomes: a test case for predicting lifestyles and emergence of pathogens.</title>
        <authorList>
            <person name="Haridas S."/>
            <person name="Albert R."/>
            <person name="Binder M."/>
            <person name="Bloem J."/>
            <person name="Labutti K."/>
            <person name="Salamov A."/>
            <person name="Andreopoulos B."/>
            <person name="Baker S."/>
            <person name="Barry K."/>
            <person name="Bills G."/>
            <person name="Bluhm B."/>
            <person name="Cannon C."/>
            <person name="Castanera R."/>
            <person name="Culley D."/>
            <person name="Daum C."/>
            <person name="Ezra D."/>
            <person name="Gonzalez J."/>
            <person name="Henrissat B."/>
            <person name="Kuo A."/>
            <person name="Liang C."/>
            <person name="Lipzen A."/>
            <person name="Lutzoni F."/>
            <person name="Magnuson J."/>
            <person name="Mondo S."/>
            <person name="Nolan M."/>
            <person name="Ohm R."/>
            <person name="Pangilinan J."/>
            <person name="Park H.-J."/>
            <person name="Ramirez L."/>
            <person name="Alfaro M."/>
            <person name="Sun H."/>
            <person name="Tritt A."/>
            <person name="Yoshinaga Y."/>
            <person name="Zwiers L.-H."/>
            <person name="Turgeon B."/>
            <person name="Goodwin S."/>
            <person name="Spatafora J."/>
            <person name="Crous P."/>
            <person name="Grigoriev I."/>
        </authorList>
    </citation>
    <scope>NUCLEOTIDE SEQUENCE</scope>
    <source>
        <strain evidence="2">CBS 113818</strain>
    </source>
</reference>
<protein>
    <recommendedName>
        <fullName evidence="1">Aminoglycoside phosphotransferase domain-containing protein</fullName>
    </recommendedName>
</protein>
<name>A0A6A6ZJE6_9PLEO</name>
<accession>A0A6A6ZJE6</accession>
<dbReference type="Proteomes" id="UP000799424">
    <property type="component" value="Unassembled WGS sequence"/>
</dbReference>
<dbReference type="Gene3D" id="3.90.1200.10">
    <property type="match status" value="1"/>
</dbReference>
<dbReference type="EMBL" id="MU006241">
    <property type="protein sequence ID" value="KAF2820365.1"/>
    <property type="molecule type" value="Genomic_DNA"/>
</dbReference>
<proteinExistence type="predicted"/>
<sequence>MATDDTPNRYLLSSLVSPEPSPDFELFPSPAEVRANPLLRKITGSCTTKFDTLNIVVKYGEDITASEAHCLRGLRRLLPDEVPVPEWESLSDKAKKEVSRQLRTIVNGLRKLQQDPNDQFLGRIDRKPLLDIVFTDELKTPAGPFNTVKEFHDWLSALTKIGMEIHWPDPSQIPDPFREFLPDNSRIVFTHADLHPSNIMMSADASGHVLAVIDWHQSGWYPQYWEFCKARFTSDFKSDWATEYIPQFVDVEECYDSWARYPHTLGY</sequence>
<evidence type="ECO:0000313" key="2">
    <source>
        <dbReference type="EMBL" id="KAF2820365.1"/>
    </source>
</evidence>
<dbReference type="PANTHER" id="PTHR21310:SF54">
    <property type="entry name" value="AMINOGLYCOSIDE PHOSPHOTRANSFERASE DOMAIN-CONTAINING PROTEIN"/>
    <property type="match status" value="1"/>
</dbReference>
<dbReference type="InterPro" id="IPR002575">
    <property type="entry name" value="Aminoglycoside_PTrfase"/>
</dbReference>
<evidence type="ECO:0000259" key="1">
    <source>
        <dbReference type="Pfam" id="PF01636"/>
    </source>
</evidence>